<evidence type="ECO:0000256" key="1">
    <source>
        <dbReference type="ARBA" id="ARBA00004167"/>
    </source>
</evidence>
<reference evidence="6" key="1">
    <citation type="submission" date="2022-11" db="UniProtKB">
        <authorList>
            <consortium name="WormBaseParasite"/>
        </authorList>
    </citation>
    <scope>IDENTIFICATION</scope>
</reference>
<comment type="subcellular location">
    <subcellularLocation>
        <location evidence="1">Membrane</location>
        <topology evidence="1">Single-pass membrane protein</topology>
    </subcellularLocation>
</comment>
<evidence type="ECO:0000313" key="5">
    <source>
        <dbReference type="Proteomes" id="UP000887566"/>
    </source>
</evidence>
<dbReference type="PANTHER" id="PTHR15407:SF28">
    <property type="entry name" value="RIBITOL-5-PHOSPHATE TRANSFERASE FKTN"/>
    <property type="match status" value="1"/>
</dbReference>
<keyword evidence="2" id="KW-0812">Transmembrane</keyword>
<sequence length="283" mass="32631">MQLPNDSDYAIFPDAGQSVAVPRFQTALVLIRSANDTRENDSVRISVPANADLFFWHWERGRFIGCNRTLASRLRGQFPEQYGEKPEIPDSSITDLADFRQLLVELGMVPMLFGGTLLGWYRECGIIPHTTDLDMAAFATDYSPLLLNRLKWNNRFKFHWMLGKPTDSLELSVYVSGVKIDLFFIYHEGTNGSDWVGGMNVPKREKLRWNYPIIEDVCTGELKGRLMFVPCNVEEVLSADYGPRWDVPHLTKDFVWHSSHHNIEQHGRWSLSEMRSVYRTMLL</sequence>
<accession>A0A914UWR1</accession>
<evidence type="ECO:0000256" key="3">
    <source>
        <dbReference type="ARBA" id="ARBA00022989"/>
    </source>
</evidence>
<dbReference type="PANTHER" id="PTHR15407">
    <property type="entry name" value="FUKUTIN-RELATED"/>
    <property type="match status" value="1"/>
</dbReference>
<name>A0A914UWR1_9BILA</name>
<dbReference type="AlphaFoldDB" id="A0A914UWR1"/>
<evidence type="ECO:0000256" key="2">
    <source>
        <dbReference type="ARBA" id="ARBA00022692"/>
    </source>
</evidence>
<dbReference type="InterPro" id="IPR009644">
    <property type="entry name" value="FKTN/MNN4/W02B3.4-1"/>
</dbReference>
<keyword evidence="4" id="KW-0472">Membrane</keyword>
<proteinExistence type="predicted"/>
<evidence type="ECO:0000256" key="4">
    <source>
        <dbReference type="ARBA" id="ARBA00023136"/>
    </source>
</evidence>
<dbReference type="GO" id="GO:0016020">
    <property type="term" value="C:membrane"/>
    <property type="evidence" value="ECO:0007669"/>
    <property type="project" value="UniProtKB-SubCell"/>
</dbReference>
<dbReference type="Proteomes" id="UP000887566">
    <property type="component" value="Unplaced"/>
</dbReference>
<keyword evidence="3" id="KW-1133">Transmembrane helix</keyword>
<dbReference type="WBParaSite" id="PSAMB.scaffold13219size2374.g35348.t1">
    <property type="protein sequence ID" value="PSAMB.scaffold13219size2374.g35348.t1"/>
    <property type="gene ID" value="PSAMB.scaffold13219size2374.g35348"/>
</dbReference>
<evidence type="ECO:0000313" key="6">
    <source>
        <dbReference type="WBParaSite" id="PSAMB.scaffold13219size2374.g35348.t1"/>
    </source>
</evidence>
<protein>
    <submittedName>
        <fullName evidence="6">LicD family protein</fullName>
    </submittedName>
</protein>
<organism evidence="5 6">
    <name type="scientific">Plectus sambesii</name>
    <dbReference type="NCBI Taxonomy" id="2011161"/>
    <lineage>
        <taxon>Eukaryota</taxon>
        <taxon>Metazoa</taxon>
        <taxon>Ecdysozoa</taxon>
        <taxon>Nematoda</taxon>
        <taxon>Chromadorea</taxon>
        <taxon>Plectida</taxon>
        <taxon>Plectina</taxon>
        <taxon>Plectoidea</taxon>
        <taxon>Plectidae</taxon>
        <taxon>Plectus</taxon>
    </lineage>
</organism>
<keyword evidence="5" id="KW-1185">Reference proteome</keyword>